<dbReference type="PANTHER" id="PTHR38431">
    <property type="entry name" value="BLL2305 PROTEIN"/>
    <property type="match status" value="1"/>
</dbReference>
<evidence type="ECO:0000313" key="4">
    <source>
        <dbReference type="Proteomes" id="UP001387364"/>
    </source>
</evidence>
<dbReference type="InterPro" id="IPR041657">
    <property type="entry name" value="HTH_17"/>
</dbReference>
<dbReference type="InterPro" id="IPR010093">
    <property type="entry name" value="SinI_DNA-bd"/>
</dbReference>
<dbReference type="EMBL" id="CP147404">
    <property type="protein sequence ID" value="WXB94640.1"/>
    <property type="molecule type" value="Genomic_DNA"/>
</dbReference>
<feature type="domain" description="Helix-turn-helix" evidence="2">
    <location>
        <begin position="7"/>
        <end position="55"/>
    </location>
</feature>
<reference evidence="3 4" key="1">
    <citation type="submission" date="2024-02" db="EMBL/GenBank/DDBJ databases">
        <title>Seven novel Bacillus-like species.</title>
        <authorList>
            <person name="Liu G."/>
        </authorList>
    </citation>
    <scope>NUCLEOTIDE SEQUENCE [LARGE SCALE GENOMIC DNA]</scope>
    <source>
        <strain evidence="3 4">FJAT-52991</strain>
    </source>
</reference>
<dbReference type="SUPFAM" id="SSF46955">
    <property type="entry name" value="Putative DNA-binding domain"/>
    <property type="match status" value="1"/>
</dbReference>
<dbReference type="SUPFAM" id="SSF53850">
    <property type="entry name" value="Periplasmic binding protein-like II"/>
    <property type="match status" value="1"/>
</dbReference>
<accession>A0ABZ2NBJ9</accession>
<evidence type="ECO:0000259" key="1">
    <source>
        <dbReference type="Pfam" id="PF12727"/>
    </source>
</evidence>
<evidence type="ECO:0000259" key="2">
    <source>
        <dbReference type="Pfam" id="PF12728"/>
    </source>
</evidence>
<keyword evidence="4" id="KW-1185">Reference proteome</keyword>
<feature type="domain" description="PBP" evidence="1">
    <location>
        <begin position="95"/>
        <end position="277"/>
    </location>
</feature>
<dbReference type="NCBIfam" id="TIGR01764">
    <property type="entry name" value="excise"/>
    <property type="match status" value="1"/>
</dbReference>
<dbReference type="Proteomes" id="UP001387364">
    <property type="component" value="Chromosome"/>
</dbReference>
<dbReference type="Pfam" id="PF12727">
    <property type="entry name" value="PBP_like"/>
    <property type="match status" value="1"/>
</dbReference>
<protein>
    <submittedName>
        <fullName evidence="3">Helix-turn-helix transcriptional regulator</fullName>
    </submittedName>
</protein>
<dbReference type="Pfam" id="PF12728">
    <property type="entry name" value="HTH_17"/>
    <property type="match status" value="1"/>
</dbReference>
<proteinExistence type="predicted"/>
<dbReference type="InterPro" id="IPR024370">
    <property type="entry name" value="PBP_domain"/>
</dbReference>
<name>A0ABZ2NBJ9_9BACI</name>
<dbReference type="PANTHER" id="PTHR38431:SF1">
    <property type="entry name" value="BLL2305 PROTEIN"/>
    <property type="match status" value="1"/>
</dbReference>
<organism evidence="3 4">
    <name type="scientific">Bacillus kandeliae</name>
    <dbReference type="NCBI Taxonomy" id="3129297"/>
    <lineage>
        <taxon>Bacteria</taxon>
        <taxon>Bacillati</taxon>
        <taxon>Bacillota</taxon>
        <taxon>Bacilli</taxon>
        <taxon>Bacillales</taxon>
        <taxon>Bacillaceae</taxon>
        <taxon>Bacillus</taxon>
    </lineage>
</organism>
<dbReference type="InterPro" id="IPR009061">
    <property type="entry name" value="DNA-bd_dom_put_sf"/>
</dbReference>
<sequence>MSKELSYTIEEVAQLLKVSKLTIYDLVKKGELPVFRVGRQMRMQANDLEMYINKQKTTASPSSEMDLPRPQTKDTATIVISGQDLVLDILGKHIEKNSHYKALRSNTGSFNSLISMYNGECDIVSLHMFDGDTGEYNFPYVKKILVSHPYILLNLVSRKAGFYVPKGNPLNITSWTDLNQEHVTIMNREKGSGARILLDEQLRIHQISPSEIRGYEREETNHLGVASAVSAGVADVGVGIEKTAKIVDVDFVPLITERYDIVILKTPENKQLIDKAKDILTSTSFHSEIHSLGDYDYSQTGSIVYETF</sequence>
<dbReference type="Gene3D" id="3.40.190.10">
    <property type="entry name" value="Periplasmic binding protein-like II"/>
    <property type="match status" value="1"/>
</dbReference>
<evidence type="ECO:0000313" key="3">
    <source>
        <dbReference type="EMBL" id="WXB94640.1"/>
    </source>
</evidence>
<gene>
    <name evidence="3" type="ORF">WDJ61_08460</name>
</gene>
<dbReference type="RefSeq" id="WP_338754430.1">
    <property type="nucleotide sequence ID" value="NZ_CP147404.1"/>
</dbReference>